<dbReference type="Gene3D" id="3.90.1590.10">
    <property type="entry name" value="glutathione-dependent formaldehyde- activating enzyme (gfa)"/>
    <property type="match status" value="1"/>
</dbReference>
<name>A0A2N6CSA0_9GAMM</name>
<reference evidence="6 7" key="1">
    <citation type="submission" date="2017-11" db="EMBL/GenBank/DDBJ databases">
        <title>Genome-resolved metagenomics identifies genetic mobility, metabolic interactions, and unexpected diversity in perchlorate-reducing communities.</title>
        <authorList>
            <person name="Barnum T.P."/>
            <person name="Figueroa I.A."/>
            <person name="Carlstrom C.I."/>
            <person name="Lucas L.N."/>
            <person name="Engelbrektson A.L."/>
            <person name="Coates J.D."/>
        </authorList>
    </citation>
    <scope>NUCLEOTIDE SEQUENCE [LARGE SCALE GENOMIC DNA]</scope>
    <source>
        <strain evidence="6">BM301</strain>
    </source>
</reference>
<dbReference type="PROSITE" id="PS51891">
    <property type="entry name" value="CENP_V_GFA"/>
    <property type="match status" value="1"/>
</dbReference>
<keyword evidence="3" id="KW-0862">Zinc</keyword>
<accession>A0A2N6CSA0</accession>
<sequence length="145" mass="16102">MDHGIESPYRGQCLCGAVKYAVDAIGPRMAHCHCSMCRQFHGAAFATFGEARAADFRWLEGEQLLKSYRAPNGTVRRFCSRCGSSMTFAPANDSGEFVEFTLGTLLDAPELNPDAHVFVGSKARWDHIADQLPQYEAGRESRKLR</sequence>
<evidence type="ECO:0000256" key="1">
    <source>
        <dbReference type="ARBA" id="ARBA00005495"/>
    </source>
</evidence>
<keyword evidence="2" id="KW-0479">Metal-binding</keyword>
<comment type="similarity">
    <text evidence="1">Belongs to the Gfa family.</text>
</comment>
<evidence type="ECO:0000259" key="5">
    <source>
        <dbReference type="PROSITE" id="PS51891"/>
    </source>
</evidence>
<dbReference type="Proteomes" id="UP000235015">
    <property type="component" value="Unassembled WGS sequence"/>
</dbReference>
<evidence type="ECO:0000313" key="6">
    <source>
        <dbReference type="EMBL" id="PLX59948.1"/>
    </source>
</evidence>
<dbReference type="GO" id="GO:0046872">
    <property type="term" value="F:metal ion binding"/>
    <property type="evidence" value="ECO:0007669"/>
    <property type="project" value="UniProtKB-KW"/>
</dbReference>
<keyword evidence="4" id="KW-0456">Lyase</keyword>
<protein>
    <submittedName>
        <fullName evidence="6">GFA family protein</fullName>
    </submittedName>
</protein>
<gene>
    <name evidence="6" type="ORF">C0630_18845</name>
</gene>
<evidence type="ECO:0000256" key="2">
    <source>
        <dbReference type="ARBA" id="ARBA00022723"/>
    </source>
</evidence>
<evidence type="ECO:0000313" key="7">
    <source>
        <dbReference type="Proteomes" id="UP000235015"/>
    </source>
</evidence>
<dbReference type="PANTHER" id="PTHR33337">
    <property type="entry name" value="GFA DOMAIN-CONTAINING PROTEIN"/>
    <property type="match status" value="1"/>
</dbReference>
<dbReference type="Pfam" id="PF04828">
    <property type="entry name" value="GFA"/>
    <property type="match status" value="1"/>
</dbReference>
<dbReference type="RefSeq" id="WP_273440970.1">
    <property type="nucleotide sequence ID" value="NZ_PKUN01000030.1"/>
</dbReference>
<feature type="domain" description="CENP-V/GFA" evidence="5">
    <location>
        <begin position="9"/>
        <end position="126"/>
    </location>
</feature>
<proteinExistence type="inferred from homology"/>
<evidence type="ECO:0000256" key="3">
    <source>
        <dbReference type="ARBA" id="ARBA00022833"/>
    </source>
</evidence>
<dbReference type="PANTHER" id="PTHR33337:SF40">
    <property type="entry name" value="CENP-V_GFA DOMAIN-CONTAINING PROTEIN-RELATED"/>
    <property type="match status" value="1"/>
</dbReference>
<dbReference type="EMBL" id="PKUN01000030">
    <property type="protein sequence ID" value="PLX59948.1"/>
    <property type="molecule type" value="Genomic_DNA"/>
</dbReference>
<dbReference type="InterPro" id="IPR006913">
    <property type="entry name" value="CENP-V/GFA"/>
</dbReference>
<dbReference type="STRING" id="1111735.GCA_000428045_02221"/>
<dbReference type="AlphaFoldDB" id="A0A2N6CSA0"/>
<organism evidence="6 7">
    <name type="scientific">Sedimenticola selenatireducens</name>
    <dbReference type="NCBI Taxonomy" id="191960"/>
    <lineage>
        <taxon>Bacteria</taxon>
        <taxon>Pseudomonadati</taxon>
        <taxon>Pseudomonadota</taxon>
        <taxon>Gammaproteobacteria</taxon>
        <taxon>Chromatiales</taxon>
        <taxon>Sedimenticolaceae</taxon>
        <taxon>Sedimenticola</taxon>
    </lineage>
</organism>
<comment type="caution">
    <text evidence="6">The sequence shown here is derived from an EMBL/GenBank/DDBJ whole genome shotgun (WGS) entry which is preliminary data.</text>
</comment>
<dbReference type="GO" id="GO:0016846">
    <property type="term" value="F:carbon-sulfur lyase activity"/>
    <property type="evidence" value="ECO:0007669"/>
    <property type="project" value="InterPro"/>
</dbReference>
<dbReference type="SUPFAM" id="SSF51316">
    <property type="entry name" value="Mss4-like"/>
    <property type="match status" value="1"/>
</dbReference>
<dbReference type="InterPro" id="IPR011057">
    <property type="entry name" value="Mss4-like_sf"/>
</dbReference>
<evidence type="ECO:0000256" key="4">
    <source>
        <dbReference type="ARBA" id="ARBA00023239"/>
    </source>
</evidence>